<sequence>MAVQDSKGLIRDGMGDLIFKSCRWEADNSGKGLECKANGEN</sequence>
<evidence type="ECO:0000313" key="1">
    <source>
        <dbReference type="EMBL" id="SFJ37177.1"/>
    </source>
</evidence>
<evidence type="ECO:0000313" key="2">
    <source>
        <dbReference type="Proteomes" id="UP000243887"/>
    </source>
</evidence>
<accession>A0A1I3QVP9</accession>
<gene>
    <name evidence="1" type="ORF">SAMN04487893_106117</name>
</gene>
<organism evidence="1 2">
    <name type="scientific">Myroides guanonis</name>
    <dbReference type="NCBI Taxonomy" id="1150112"/>
    <lineage>
        <taxon>Bacteria</taxon>
        <taxon>Pseudomonadati</taxon>
        <taxon>Bacteroidota</taxon>
        <taxon>Flavobacteriia</taxon>
        <taxon>Flavobacteriales</taxon>
        <taxon>Flavobacteriaceae</taxon>
        <taxon>Myroides</taxon>
    </lineage>
</organism>
<dbReference type="EMBL" id="FORU01000006">
    <property type="protein sequence ID" value="SFJ37177.1"/>
    <property type="molecule type" value="Genomic_DNA"/>
</dbReference>
<dbReference type="RefSeq" id="WP_262493022.1">
    <property type="nucleotide sequence ID" value="NZ_FORU01000006.1"/>
</dbReference>
<reference evidence="2" key="1">
    <citation type="submission" date="2016-10" db="EMBL/GenBank/DDBJ databases">
        <authorList>
            <person name="Varghese N."/>
            <person name="Submissions S."/>
        </authorList>
    </citation>
    <scope>NUCLEOTIDE SEQUENCE [LARGE SCALE GENOMIC DNA]</scope>
    <source>
        <strain evidence="2">DSM 26542</strain>
    </source>
</reference>
<keyword evidence="2" id="KW-1185">Reference proteome</keyword>
<proteinExistence type="predicted"/>
<dbReference type="AlphaFoldDB" id="A0A1I3QVP9"/>
<dbReference type="Proteomes" id="UP000243887">
    <property type="component" value="Unassembled WGS sequence"/>
</dbReference>
<name>A0A1I3QVP9_9FLAO</name>
<protein>
    <submittedName>
        <fullName evidence="1">Uncharacterized protein</fullName>
    </submittedName>
</protein>